<evidence type="ECO:0000256" key="1">
    <source>
        <dbReference type="ARBA" id="ARBA00022676"/>
    </source>
</evidence>
<dbReference type="PANTHER" id="PTHR12526">
    <property type="entry name" value="GLYCOSYLTRANSFERASE"/>
    <property type="match status" value="1"/>
</dbReference>
<dbReference type="Pfam" id="PF00534">
    <property type="entry name" value="Glycos_transf_1"/>
    <property type="match status" value="1"/>
</dbReference>
<keyword evidence="2" id="KW-0808">Transferase</keyword>
<reference evidence="6 7" key="1">
    <citation type="submission" date="2024-09" db="EMBL/GenBank/DDBJ databases">
        <authorList>
            <person name="Sun Q."/>
            <person name="Mori K."/>
        </authorList>
    </citation>
    <scope>NUCLEOTIDE SEQUENCE [LARGE SCALE GENOMIC DNA]</scope>
    <source>
        <strain evidence="6 7">JCM 15389</strain>
    </source>
</reference>
<dbReference type="PANTHER" id="PTHR12526:SF595">
    <property type="entry name" value="BLL5217 PROTEIN"/>
    <property type="match status" value="1"/>
</dbReference>
<dbReference type="CDD" id="cd03802">
    <property type="entry name" value="GT4_AviGT4-like"/>
    <property type="match status" value="1"/>
</dbReference>
<dbReference type="SUPFAM" id="SSF53756">
    <property type="entry name" value="UDP-Glycosyltransferase/glycogen phosphorylase"/>
    <property type="match status" value="1"/>
</dbReference>
<dbReference type="InterPro" id="IPR028098">
    <property type="entry name" value="Glyco_trans_4-like_N"/>
</dbReference>
<name>A0ABV6C2N7_9ACTN</name>
<keyword evidence="1" id="KW-0328">Glycosyltransferase</keyword>
<accession>A0ABV6C2N7</accession>
<dbReference type="InterPro" id="IPR001296">
    <property type="entry name" value="Glyco_trans_1"/>
</dbReference>
<feature type="domain" description="Glycosyltransferase subfamily 4-like N-terminal" evidence="5">
    <location>
        <begin position="18"/>
        <end position="159"/>
    </location>
</feature>
<feature type="domain" description="Glycosyl transferase family 1" evidence="4">
    <location>
        <begin position="169"/>
        <end position="313"/>
    </location>
</feature>
<keyword evidence="7" id="KW-1185">Reference proteome</keyword>
<dbReference type="Proteomes" id="UP001589788">
    <property type="component" value="Unassembled WGS sequence"/>
</dbReference>
<protein>
    <submittedName>
        <fullName evidence="6">Glycosyltransferase family 4 protein</fullName>
    </submittedName>
</protein>
<gene>
    <name evidence="6" type="ORF">ACFFRE_07315</name>
</gene>
<dbReference type="Gene3D" id="3.40.50.2000">
    <property type="entry name" value="Glycogen Phosphorylase B"/>
    <property type="match status" value="2"/>
</dbReference>
<dbReference type="EMBL" id="JBHLYQ010000059">
    <property type="protein sequence ID" value="MFC0081955.1"/>
    <property type="molecule type" value="Genomic_DNA"/>
</dbReference>
<evidence type="ECO:0000259" key="4">
    <source>
        <dbReference type="Pfam" id="PF00534"/>
    </source>
</evidence>
<comment type="caution">
    <text evidence="6">The sequence shown here is derived from an EMBL/GenBank/DDBJ whole genome shotgun (WGS) entry which is preliminary data.</text>
</comment>
<evidence type="ECO:0000259" key="5">
    <source>
        <dbReference type="Pfam" id="PF13439"/>
    </source>
</evidence>
<evidence type="ECO:0000256" key="2">
    <source>
        <dbReference type="ARBA" id="ARBA00022679"/>
    </source>
</evidence>
<organism evidence="6 7">
    <name type="scientific">Aciditerrimonas ferrireducens</name>
    <dbReference type="NCBI Taxonomy" id="667306"/>
    <lineage>
        <taxon>Bacteria</taxon>
        <taxon>Bacillati</taxon>
        <taxon>Actinomycetota</taxon>
        <taxon>Acidimicrobiia</taxon>
        <taxon>Acidimicrobiales</taxon>
        <taxon>Acidimicrobiaceae</taxon>
        <taxon>Aciditerrimonas</taxon>
    </lineage>
</organism>
<evidence type="ECO:0000313" key="7">
    <source>
        <dbReference type="Proteomes" id="UP001589788"/>
    </source>
</evidence>
<sequence>MRIAIVAPPVVPVPPPAYGGTERVLDVLARGLVAAGHEVVLFCTGDSSCPVPRAWVYEEALGVGAPGPVPELRQALAAYEAVQDCDVVHDHTLVGPLYADRFPWLAVVTTNHGPFDGELGPIYRVISQRVPVIAISHHQAKTAKGVQLAGVVHHGLDLDQFPVGRGEGGYALFLGRMHPDKGVHLAVRIARRAGVPLKIAAKMQEPLERAYFEAEVAPLLGGSVEYVGEVGGADKLALLGGASCLLNPIQWAEPFGMVMIEALASGTPVVATPMGSAPEIVEPGVTGFLGSSEEELVAGVRRAAALDRAACRRRAEERFSAERMVEDHLRIYRRVLAERRRDLFGAGEDAGEAMESQVPSAAGEVSSDRAGGGARAS</sequence>
<proteinExistence type="predicted"/>
<evidence type="ECO:0000313" key="6">
    <source>
        <dbReference type="EMBL" id="MFC0081955.1"/>
    </source>
</evidence>
<dbReference type="RefSeq" id="WP_377789304.1">
    <property type="nucleotide sequence ID" value="NZ_JBHLYQ010000059.1"/>
</dbReference>
<dbReference type="Pfam" id="PF13439">
    <property type="entry name" value="Glyco_transf_4"/>
    <property type="match status" value="1"/>
</dbReference>
<feature type="region of interest" description="Disordered" evidence="3">
    <location>
        <begin position="346"/>
        <end position="377"/>
    </location>
</feature>
<evidence type="ECO:0000256" key="3">
    <source>
        <dbReference type="SAM" id="MobiDB-lite"/>
    </source>
</evidence>